<dbReference type="PROSITE" id="PS01218">
    <property type="entry name" value="TATC"/>
    <property type="match status" value="1"/>
</dbReference>
<evidence type="ECO:0000256" key="4">
    <source>
        <dbReference type="ARBA" id="ARBA00023136"/>
    </source>
</evidence>
<feature type="transmembrane region" description="Helical" evidence="5">
    <location>
        <begin position="194"/>
        <end position="209"/>
    </location>
</feature>
<dbReference type="GO" id="GO:0033281">
    <property type="term" value="C:TAT protein transport complex"/>
    <property type="evidence" value="ECO:0007669"/>
    <property type="project" value="UniProtKB-UniRule"/>
</dbReference>
<dbReference type="PANTHER" id="PTHR30371:SF4">
    <property type="entry name" value="SEC-INDEPENDENT PROTEIN TRANSLOCASE PROTEIN TATCD"/>
    <property type="match status" value="1"/>
</dbReference>
<dbReference type="GO" id="GO:0043953">
    <property type="term" value="P:protein transport by the Tat complex"/>
    <property type="evidence" value="ECO:0007669"/>
    <property type="project" value="UniProtKB-UniRule"/>
</dbReference>
<sequence length="256" mass="29973">MVKVESTEEKEMAYLDHFAELRKRLLWTALIFIIFFAVGLYFVQDIRDFFLNDTDLTLHLIAPGEIIWIIFTIAFIVGLTATLPFFCFQLWLFIRPGLTSTERKASLAYIPAIFILFLSGLVFGYYIFVHLILPFLLSLNDGMFETIFTVENYFRFVFRVTIPFAVLFEIPIITMFLTSLGIVTPKFLVKTRKYAYFILIIIGTMISPPDFFLQIIVAIPLIILYEISIVLSRIIYKKKMDKHEAYMQEDSNQEER</sequence>
<keyword evidence="7" id="KW-1185">Reference proteome</keyword>
<keyword evidence="3 5" id="KW-1133">Transmembrane helix</keyword>
<keyword evidence="5" id="KW-0813">Transport</keyword>
<evidence type="ECO:0000256" key="5">
    <source>
        <dbReference type="HAMAP-Rule" id="MF_00902"/>
    </source>
</evidence>
<evidence type="ECO:0000256" key="3">
    <source>
        <dbReference type="ARBA" id="ARBA00022989"/>
    </source>
</evidence>
<comment type="function">
    <text evidence="5">Part of the twin-arginine translocation (Tat) system that transports large folded proteins containing a characteristic twin-arginine motif in their signal peptide across membranes.</text>
</comment>
<name>A0A368XCL0_9BACI</name>
<comment type="caution">
    <text evidence="6">The sequence shown here is derived from an EMBL/GenBank/DDBJ whole genome shotgun (WGS) entry which is preliminary data.</text>
</comment>
<dbReference type="Pfam" id="PF00902">
    <property type="entry name" value="TatC"/>
    <property type="match status" value="1"/>
</dbReference>
<dbReference type="InterPro" id="IPR002033">
    <property type="entry name" value="TatC"/>
</dbReference>
<feature type="transmembrane region" description="Helical" evidence="5">
    <location>
        <begin position="215"/>
        <end position="236"/>
    </location>
</feature>
<dbReference type="PANTHER" id="PTHR30371">
    <property type="entry name" value="SEC-INDEPENDENT PROTEIN TRANSLOCASE PROTEIN TATC"/>
    <property type="match status" value="1"/>
</dbReference>
<protein>
    <recommendedName>
        <fullName evidence="5">Sec-independent protein translocase protein TatC</fullName>
    </recommendedName>
</protein>
<feature type="transmembrane region" description="Helical" evidence="5">
    <location>
        <begin position="106"/>
        <end position="136"/>
    </location>
</feature>
<keyword evidence="5" id="KW-0653">Protein transport</keyword>
<dbReference type="EMBL" id="QPJJ01000012">
    <property type="protein sequence ID" value="RCW64966.1"/>
    <property type="molecule type" value="Genomic_DNA"/>
</dbReference>
<evidence type="ECO:0000256" key="2">
    <source>
        <dbReference type="ARBA" id="ARBA00022692"/>
    </source>
</evidence>
<evidence type="ECO:0000313" key="6">
    <source>
        <dbReference type="EMBL" id="RCW64966.1"/>
    </source>
</evidence>
<keyword evidence="5" id="KW-0811">Translocation</keyword>
<comment type="subcellular location">
    <subcellularLocation>
        <location evidence="5">Cell membrane</location>
        <topology evidence="5">Multi-pass membrane protein</topology>
    </subcellularLocation>
    <subcellularLocation>
        <location evidence="1">Membrane</location>
        <topology evidence="1">Multi-pass membrane protein</topology>
    </subcellularLocation>
</comment>
<comment type="subunit">
    <text evidence="5">Forms a complex with TatA.</text>
</comment>
<dbReference type="NCBIfam" id="TIGR00945">
    <property type="entry name" value="tatC"/>
    <property type="match status" value="1"/>
</dbReference>
<dbReference type="GO" id="GO:0009977">
    <property type="term" value="F:proton motive force dependent protein transmembrane transporter activity"/>
    <property type="evidence" value="ECO:0007669"/>
    <property type="project" value="TreeGrafter"/>
</dbReference>
<proteinExistence type="inferred from homology"/>
<keyword evidence="5" id="KW-1003">Cell membrane</keyword>
<feature type="transmembrane region" description="Helical" evidence="5">
    <location>
        <begin position="156"/>
        <end position="182"/>
    </location>
</feature>
<comment type="similarity">
    <text evidence="5">Belongs to the TatC family.</text>
</comment>
<gene>
    <name evidence="5" type="primary">tatC</name>
    <name evidence="6" type="ORF">DFR57_112145</name>
</gene>
<keyword evidence="4 5" id="KW-0472">Membrane</keyword>
<dbReference type="GO" id="GO:0065002">
    <property type="term" value="P:intracellular protein transmembrane transport"/>
    <property type="evidence" value="ECO:0007669"/>
    <property type="project" value="TreeGrafter"/>
</dbReference>
<dbReference type="HAMAP" id="MF_00902">
    <property type="entry name" value="TatC"/>
    <property type="match status" value="1"/>
</dbReference>
<evidence type="ECO:0000256" key="1">
    <source>
        <dbReference type="ARBA" id="ARBA00004141"/>
    </source>
</evidence>
<organism evidence="6 7">
    <name type="scientific">Saliterribacillus persicus</name>
    <dbReference type="NCBI Taxonomy" id="930114"/>
    <lineage>
        <taxon>Bacteria</taxon>
        <taxon>Bacillati</taxon>
        <taxon>Bacillota</taxon>
        <taxon>Bacilli</taxon>
        <taxon>Bacillales</taxon>
        <taxon>Bacillaceae</taxon>
        <taxon>Saliterribacillus</taxon>
    </lineage>
</organism>
<accession>A0A368XCL0</accession>
<feature type="transmembrane region" description="Helical" evidence="5">
    <location>
        <begin position="25"/>
        <end position="43"/>
    </location>
</feature>
<evidence type="ECO:0000313" key="7">
    <source>
        <dbReference type="Proteomes" id="UP000252585"/>
    </source>
</evidence>
<dbReference type="AlphaFoldDB" id="A0A368XCL0"/>
<feature type="transmembrane region" description="Helical" evidence="5">
    <location>
        <begin position="66"/>
        <end position="94"/>
    </location>
</feature>
<dbReference type="InterPro" id="IPR019820">
    <property type="entry name" value="Sec-indep_translocase_CS"/>
</dbReference>
<keyword evidence="2 5" id="KW-0812">Transmembrane</keyword>
<reference evidence="6 7" key="1">
    <citation type="submission" date="2018-07" db="EMBL/GenBank/DDBJ databases">
        <title>Genomic Encyclopedia of Type Strains, Phase IV (KMG-IV): sequencing the most valuable type-strain genomes for metagenomic binning, comparative biology and taxonomic classification.</title>
        <authorList>
            <person name="Goeker M."/>
        </authorList>
    </citation>
    <scope>NUCLEOTIDE SEQUENCE [LARGE SCALE GENOMIC DNA]</scope>
    <source>
        <strain evidence="6 7">DSM 27696</strain>
    </source>
</reference>
<dbReference type="PRINTS" id="PR01840">
    <property type="entry name" value="TATCFAMILY"/>
</dbReference>
<dbReference type="Proteomes" id="UP000252585">
    <property type="component" value="Unassembled WGS sequence"/>
</dbReference>